<organism evidence="4 5">
    <name type="scientific">Diversispora eburnea</name>
    <dbReference type="NCBI Taxonomy" id="1213867"/>
    <lineage>
        <taxon>Eukaryota</taxon>
        <taxon>Fungi</taxon>
        <taxon>Fungi incertae sedis</taxon>
        <taxon>Mucoromycota</taxon>
        <taxon>Glomeromycotina</taxon>
        <taxon>Glomeromycetes</taxon>
        <taxon>Diversisporales</taxon>
        <taxon>Diversisporaceae</taxon>
        <taxon>Diversispora</taxon>
    </lineage>
</organism>
<dbReference type="OrthoDB" id="498611at2759"/>
<keyword evidence="5" id="KW-1185">Reference proteome</keyword>
<sequence length="208" mass="23255">MNSTGAEICEELPHAETRDIVLPNQVDYAPQIAVDVSKVVYFSREPNLSLGGRLNFTKFETERIDECIDFIKTLLVARRPKNQEMQEKIVIKATGGGSYKFYDIFVEKLGDVKIEKEDEMDCLITGLNFLISEIPYEVFTYSDNDPMHFEDTISSNMFPYMLVNIGSGVSILKVTSHDKFERISGTSLGGGTLWGLLTLLTGATSFDG</sequence>
<dbReference type="GO" id="GO:0005524">
    <property type="term" value="F:ATP binding"/>
    <property type="evidence" value="ECO:0007669"/>
    <property type="project" value="UniProtKB-KW"/>
</dbReference>
<name>A0A9N9G635_9GLOM</name>
<keyword evidence="3" id="KW-0173">Coenzyme A biosynthesis</keyword>
<dbReference type="GO" id="GO:0005634">
    <property type="term" value="C:nucleus"/>
    <property type="evidence" value="ECO:0007669"/>
    <property type="project" value="TreeGrafter"/>
</dbReference>
<evidence type="ECO:0000256" key="2">
    <source>
        <dbReference type="ARBA" id="ARBA00022840"/>
    </source>
</evidence>
<evidence type="ECO:0000256" key="1">
    <source>
        <dbReference type="ARBA" id="ARBA00022741"/>
    </source>
</evidence>
<dbReference type="Proteomes" id="UP000789706">
    <property type="component" value="Unassembled WGS sequence"/>
</dbReference>
<protein>
    <submittedName>
        <fullName evidence="4">744_t:CDS:1</fullName>
    </submittedName>
</protein>
<dbReference type="PANTHER" id="PTHR12280">
    <property type="entry name" value="PANTOTHENATE KINASE"/>
    <property type="match status" value="1"/>
</dbReference>
<evidence type="ECO:0000313" key="5">
    <source>
        <dbReference type="Proteomes" id="UP000789706"/>
    </source>
</evidence>
<proteinExistence type="predicted"/>
<evidence type="ECO:0000313" key="4">
    <source>
        <dbReference type="EMBL" id="CAG8579723.1"/>
    </source>
</evidence>
<dbReference type="AlphaFoldDB" id="A0A9N9G635"/>
<keyword evidence="1" id="KW-0547">Nucleotide-binding</keyword>
<dbReference type="SUPFAM" id="SSF53067">
    <property type="entry name" value="Actin-like ATPase domain"/>
    <property type="match status" value="2"/>
</dbReference>
<dbReference type="Gene3D" id="3.30.420.40">
    <property type="match status" value="1"/>
</dbReference>
<reference evidence="4" key="1">
    <citation type="submission" date="2021-06" db="EMBL/GenBank/DDBJ databases">
        <authorList>
            <person name="Kallberg Y."/>
            <person name="Tangrot J."/>
            <person name="Rosling A."/>
        </authorList>
    </citation>
    <scope>NUCLEOTIDE SEQUENCE</scope>
    <source>
        <strain evidence="4">AZ414A</strain>
    </source>
</reference>
<evidence type="ECO:0000256" key="3">
    <source>
        <dbReference type="ARBA" id="ARBA00022993"/>
    </source>
</evidence>
<dbReference type="Gene3D" id="3.30.420.510">
    <property type="match status" value="1"/>
</dbReference>
<dbReference type="GO" id="GO:0015937">
    <property type="term" value="P:coenzyme A biosynthetic process"/>
    <property type="evidence" value="ECO:0007669"/>
    <property type="project" value="UniProtKB-KW"/>
</dbReference>
<dbReference type="GO" id="GO:0005829">
    <property type="term" value="C:cytosol"/>
    <property type="evidence" value="ECO:0007669"/>
    <property type="project" value="TreeGrafter"/>
</dbReference>
<dbReference type="GO" id="GO:0004594">
    <property type="term" value="F:pantothenate kinase activity"/>
    <property type="evidence" value="ECO:0007669"/>
    <property type="project" value="TreeGrafter"/>
</dbReference>
<keyword evidence="2" id="KW-0067">ATP-binding</keyword>
<dbReference type="EMBL" id="CAJVPK010001271">
    <property type="protein sequence ID" value="CAG8579723.1"/>
    <property type="molecule type" value="Genomic_DNA"/>
</dbReference>
<dbReference type="Pfam" id="PF03630">
    <property type="entry name" value="Fumble"/>
    <property type="match status" value="1"/>
</dbReference>
<comment type="caution">
    <text evidence="4">The sequence shown here is derived from an EMBL/GenBank/DDBJ whole genome shotgun (WGS) entry which is preliminary data.</text>
</comment>
<dbReference type="InterPro" id="IPR043129">
    <property type="entry name" value="ATPase_NBD"/>
</dbReference>
<dbReference type="PANTHER" id="PTHR12280:SF20">
    <property type="entry name" value="4'-PHOSPHOPANTETHEINE PHOSPHATASE"/>
    <property type="match status" value="1"/>
</dbReference>
<accession>A0A9N9G635</accession>
<gene>
    <name evidence="4" type="ORF">DEBURN_LOCUS8515</name>
</gene>
<dbReference type="InterPro" id="IPR004567">
    <property type="entry name" value="Type_II_PanK"/>
</dbReference>